<evidence type="ECO:0000313" key="3">
    <source>
        <dbReference type="EMBL" id="MFK2854622.1"/>
    </source>
</evidence>
<evidence type="ECO:0000313" key="4">
    <source>
        <dbReference type="Proteomes" id="UP001620409"/>
    </source>
</evidence>
<accession>A0ABW8IHI6</accession>
<keyword evidence="2" id="KW-0732">Signal</keyword>
<protein>
    <recommendedName>
        <fullName evidence="5">Secreted protein</fullName>
    </recommendedName>
</protein>
<feature type="signal peptide" evidence="2">
    <location>
        <begin position="1"/>
        <end position="39"/>
    </location>
</feature>
<feature type="compositionally biased region" description="Low complexity" evidence="1">
    <location>
        <begin position="53"/>
        <end position="68"/>
    </location>
</feature>
<evidence type="ECO:0000256" key="2">
    <source>
        <dbReference type="SAM" id="SignalP"/>
    </source>
</evidence>
<dbReference type="Proteomes" id="UP001620409">
    <property type="component" value="Unassembled WGS sequence"/>
</dbReference>
<evidence type="ECO:0000256" key="1">
    <source>
        <dbReference type="SAM" id="MobiDB-lite"/>
    </source>
</evidence>
<sequence length="229" mass="24384">MSNPLLELISRGANVRNIMKSLQCISLLVLCISSPSCGAADSGPNGQSLEPKASQSSSSKVSANASASHDPKITPLPEATMCSKPDKVVFSCSLDKTKKVVSVCMADRAGQKRFYYSFGYPPVPELTYPASGDENEVLHRSHLSYAGATGGTAYSFTKDGYKYITYLISGTSFDTGGVLVQRSGDTRALSDLRCSKGSITESDDDTVFNASTKLDRDEDIDSHGLPSVN</sequence>
<feature type="region of interest" description="Disordered" evidence="1">
    <location>
        <begin position="42"/>
        <end position="78"/>
    </location>
</feature>
<reference evidence="3 4" key="1">
    <citation type="submission" date="2020-10" db="EMBL/GenBank/DDBJ databases">
        <title>Phylogeny of dyella-like bacteria.</title>
        <authorList>
            <person name="Fu J."/>
        </authorList>
    </citation>
    <scope>NUCLEOTIDE SEQUENCE [LARGE SCALE GENOMIC DNA]</scope>
    <source>
        <strain evidence="3 4">DHG40</strain>
    </source>
</reference>
<keyword evidence="4" id="KW-1185">Reference proteome</keyword>
<feature type="chain" id="PRO_5045813224" description="Secreted protein" evidence="2">
    <location>
        <begin position="40"/>
        <end position="229"/>
    </location>
</feature>
<organism evidence="3 4">
    <name type="scientific">Dyella humi</name>
    <dbReference type="NCBI Taxonomy" id="1770547"/>
    <lineage>
        <taxon>Bacteria</taxon>
        <taxon>Pseudomonadati</taxon>
        <taxon>Pseudomonadota</taxon>
        <taxon>Gammaproteobacteria</taxon>
        <taxon>Lysobacterales</taxon>
        <taxon>Rhodanobacteraceae</taxon>
        <taxon>Dyella</taxon>
    </lineage>
</organism>
<name>A0ABW8IHI6_9GAMM</name>
<gene>
    <name evidence="3" type="ORF">ISP18_08465</name>
</gene>
<evidence type="ECO:0008006" key="5">
    <source>
        <dbReference type="Google" id="ProtNLM"/>
    </source>
</evidence>
<comment type="caution">
    <text evidence="3">The sequence shown here is derived from an EMBL/GenBank/DDBJ whole genome shotgun (WGS) entry which is preliminary data.</text>
</comment>
<dbReference type="RefSeq" id="WP_380009461.1">
    <property type="nucleotide sequence ID" value="NZ_JADIKI010000022.1"/>
</dbReference>
<dbReference type="EMBL" id="JADIKI010000022">
    <property type="protein sequence ID" value="MFK2854622.1"/>
    <property type="molecule type" value="Genomic_DNA"/>
</dbReference>
<proteinExistence type="predicted"/>